<reference evidence="1 2" key="2">
    <citation type="submission" date="2015-02" db="EMBL/GenBank/DDBJ databases">
        <title>The complete genome of Sphingomonas hengshuiensis sp. WHSC-8 isolated from soil of Hengshui Lake.</title>
        <authorList>
            <person name="Wei S."/>
            <person name="Guo J."/>
            <person name="Su C."/>
            <person name="Wu R."/>
            <person name="Zhang Z."/>
            <person name="Liang K."/>
            <person name="Li H."/>
            <person name="Wang T."/>
            <person name="Liu H."/>
            <person name="Zhang C."/>
            <person name="Li Z."/>
            <person name="Wang Q."/>
            <person name="Meng J."/>
        </authorList>
    </citation>
    <scope>NUCLEOTIDE SEQUENCE [LARGE SCALE GENOMIC DNA]</scope>
    <source>
        <strain evidence="1 2">WHSC-8</strain>
    </source>
</reference>
<evidence type="ECO:0000313" key="1">
    <source>
        <dbReference type="EMBL" id="AJP72281.1"/>
    </source>
</evidence>
<gene>
    <name evidence="1" type="ORF">TS85_11520</name>
</gene>
<accession>A0A7U4J8P2</accession>
<dbReference type="Proteomes" id="UP000032300">
    <property type="component" value="Chromosome"/>
</dbReference>
<sequence length="191" mass="20439">MSEAAPAAHRPIDAEEPLAGMAGEFLASGHALTSWAMQAGPGRVCIYARVPRLGRGGVGERARQLHAMGLVKMLAQRPRGDGLFDYRAERTALPFGQATAPPDAHGLRAEARLLFDLLQDLADKGERCPSDRDLAAMLGFKRSEMANRQMGELHRRALIRSVLVGLPMGGTVRVVTIVGSGCSTWSPQGEA</sequence>
<dbReference type="AlphaFoldDB" id="A0A7U4J8P2"/>
<proteinExistence type="predicted"/>
<dbReference type="KEGG" id="sphi:TS85_11520"/>
<evidence type="ECO:0000313" key="2">
    <source>
        <dbReference type="Proteomes" id="UP000032300"/>
    </source>
</evidence>
<dbReference type="OrthoDB" id="7575104at2"/>
<dbReference type="EMBL" id="CP010836">
    <property type="protein sequence ID" value="AJP72281.1"/>
    <property type="molecule type" value="Genomic_DNA"/>
</dbReference>
<dbReference type="RefSeq" id="WP_044332273.1">
    <property type="nucleotide sequence ID" value="NZ_CP010836.1"/>
</dbReference>
<reference evidence="1 2" key="1">
    <citation type="journal article" date="2015" name="Int. J. Syst. Evol. Microbiol.">
        <title>Sphingomonas hengshuiensis sp. nov., isolated from lake wetland.</title>
        <authorList>
            <person name="Wei S."/>
            <person name="Wang T."/>
            <person name="Liu H."/>
            <person name="Zhang C."/>
            <person name="Guo J."/>
            <person name="Wang Q."/>
            <person name="Liang K."/>
            <person name="Zhang Z."/>
        </authorList>
    </citation>
    <scope>NUCLEOTIDE SEQUENCE [LARGE SCALE GENOMIC DNA]</scope>
    <source>
        <strain evidence="1 2">WHSC-8</strain>
    </source>
</reference>
<protein>
    <submittedName>
        <fullName evidence="1">Uncharacterized protein</fullName>
    </submittedName>
</protein>
<keyword evidence="2" id="KW-1185">Reference proteome</keyword>
<name>A0A7U4J8P2_9SPHN</name>
<organism evidence="1 2">
    <name type="scientific">Sphingomonas hengshuiensis</name>
    <dbReference type="NCBI Taxonomy" id="1609977"/>
    <lineage>
        <taxon>Bacteria</taxon>
        <taxon>Pseudomonadati</taxon>
        <taxon>Pseudomonadota</taxon>
        <taxon>Alphaproteobacteria</taxon>
        <taxon>Sphingomonadales</taxon>
        <taxon>Sphingomonadaceae</taxon>
        <taxon>Sphingomonas</taxon>
    </lineage>
</organism>